<protein>
    <submittedName>
        <fullName evidence="2">Uncharacterized protein</fullName>
    </submittedName>
</protein>
<name>A0A7J7KKB7_BUGNE</name>
<gene>
    <name evidence="2" type="ORF">EB796_002985</name>
</gene>
<proteinExistence type="predicted"/>
<dbReference type="AlphaFoldDB" id="A0A7J7KKB7"/>
<accession>A0A7J7KKB7</accession>
<evidence type="ECO:0000313" key="3">
    <source>
        <dbReference type="Proteomes" id="UP000593567"/>
    </source>
</evidence>
<feature type="region of interest" description="Disordered" evidence="1">
    <location>
        <begin position="1"/>
        <end position="25"/>
    </location>
</feature>
<evidence type="ECO:0000256" key="1">
    <source>
        <dbReference type="SAM" id="MobiDB-lite"/>
    </source>
</evidence>
<comment type="caution">
    <text evidence="2">The sequence shown here is derived from an EMBL/GenBank/DDBJ whole genome shotgun (WGS) entry which is preliminary data.</text>
</comment>
<sequence length="89" mass="9634">MTALRKARPLLSLHGRDPGPPVPTLGHLPPPLTLLPDLHILLLDPSTFLPFFAPVLPDPALTKMKSAGYVDGFGGMRKTCTRYGRECSS</sequence>
<dbReference type="Proteomes" id="UP000593567">
    <property type="component" value="Unassembled WGS sequence"/>
</dbReference>
<dbReference type="EMBL" id="VXIV02000371">
    <property type="protein sequence ID" value="KAF6038707.1"/>
    <property type="molecule type" value="Genomic_DNA"/>
</dbReference>
<evidence type="ECO:0000313" key="2">
    <source>
        <dbReference type="EMBL" id="KAF6038707.1"/>
    </source>
</evidence>
<organism evidence="2 3">
    <name type="scientific">Bugula neritina</name>
    <name type="common">Brown bryozoan</name>
    <name type="synonym">Sertularia neritina</name>
    <dbReference type="NCBI Taxonomy" id="10212"/>
    <lineage>
        <taxon>Eukaryota</taxon>
        <taxon>Metazoa</taxon>
        <taxon>Spiralia</taxon>
        <taxon>Lophotrochozoa</taxon>
        <taxon>Bryozoa</taxon>
        <taxon>Gymnolaemata</taxon>
        <taxon>Cheilostomatida</taxon>
        <taxon>Flustrina</taxon>
        <taxon>Buguloidea</taxon>
        <taxon>Bugulidae</taxon>
        <taxon>Bugula</taxon>
    </lineage>
</organism>
<keyword evidence="3" id="KW-1185">Reference proteome</keyword>
<reference evidence="2" key="1">
    <citation type="submission" date="2020-06" db="EMBL/GenBank/DDBJ databases">
        <title>Draft genome of Bugula neritina, a colonial animal packing powerful symbionts and potential medicines.</title>
        <authorList>
            <person name="Rayko M."/>
        </authorList>
    </citation>
    <scope>NUCLEOTIDE SEQUENCE [LARGE SCALE GENOMIC DNA]</scope>
    <source>
        <strain evidence="2">Kwan_BN1</strain>
    </source>
</reference>